<evidence type="ECO:0000313" key="3">
    <source>
        <dbReference type="Proteomes" id="UP001239795"/>
    </source>
</evidence>
<keyword evidence="3" id="KW-1185">Reference proteome</keyword>
<reference evidence="2 3" key="1">
    <citation type="submission" date="2016-10" db="EMBL/GenBank/DDBJ databases">
        <title>The genome sequence of Colletotrichum fioriniae PJ7.</title>
        <authorList>
            <person name="Baroncelli R."/>
        </authorList>
    </citation>
    <scope>NUCLEOTIDE SEQUENCE [LARGE SCALE GENOMIC DNA]</scope>
    <source>
        <strain evidence="2">Col 31</strain>
    </source>
</reference>
<name>A0AAI9TZP4_9PEZI</name>
<dbReference type="AlphaFoldDB" id="A0AAI9TZP4"/>
<accession>A0AAI9TZP4</accession>
<organism evidence="2 3">
    <name type="scientific">Colletotrichum melonis</name>
    <dbReference type="NCBI Taxonomy" id="1209925"/>
    <lineage>
        <taxon>Eukaryota</taxon>
        <taxon>Fungi</taxon>
        <taxon>Dikarya</taxon>
        <taxon>Ascomycota</taxon>
        <taxon>Pezizomycotina</taxon>
        <taxon>Sordariomycetes</taxon>
        <taxon>Hypocreomycetidae</taxon>
        <taxon>Glomerellales</taxon>
        <taxon>Glomerellaceae</taxon>
        <taxon>Colletotrichum</taxon>
        <taxon>Colletotrichum acutatum species complex</taxon>
    </lineage>
</organism>
<feature type="signal peptide" evidence="1">
    <location>
        <begin position="1"/>
        <end position="20"/>
    </location>
</feature>
<protein>
    <recommendedName>
        <fullName evidence="4">Secreted protein</fullName>
    </recommendedName>
</protein>
<sequence>MRICMPVFVHSLSYLYYVLGSPRCSPPSLPALGIVLAIPIPSNAMNPSPQPVDVCLEYGRREVKMKDRFDDTFLPDPVLRSS</sequence>
<comment type="caution">
    <text evidence="2">The sequence shown here is derived from an EMBL/GenBank/DDBJ whole genome shotgun (WGS) entry which is preliminary data.</text>
</comment>
<dbReference type="Proteomes" id="UP001239795">
    <property type="component" value="Unassembled WGS sequence"/>
</dbReference>
<keyword evidence="1" id="KW-0732">Signal</keyword>
<feature type="chain" id="PRO_5042616941" description="Secreted protein" evidence="1">
    <location>
        <begin position="21"/>
        <end position="82"/>
    </location>
</feature>
<evidence type="ECO:0000313" key="2">
    <source>
        <dbReference type="EMBL" id="KAK1448970.1"/>
    </source>
</evidence>
<dbReference type="EMBL" id="MLGG01000068">
    <property type="protein sequence ID" value="KAK1448970.1"/>
    <property type="molecule type" value="Genomic_DNA"/>
</dbReference>
<evidence type="ECO:0008006" key="4">
    <source>
        <dbReference type="Google" id="ProtNLM"/>
    </source>
</evidence>
<gene>
    <name evidence="2" type="ORF">CMEL01_08285</name>
</gene>
<proteinExistence type="predicted"/>
<evidence type="ECO:0000256" key="1">
    <source>
        <dbReference type="SAM" id="SignalP"/>
    </source>
</evidence>